<gene>
    <name evidence="2" type="ORF">M5K25_015784</name>
</gene>
<dbReference type="Proteomes" id="UP001552299">
    <property type="component" value="Unassembled WGS sequence"/>
</dbReference>
<evidence type="ECO:0000313" key="2">
    <source>
        <dbReference type="EMBL" id="KAL0915372.1"/>
    </source>
</evidence>
<dbReference type="AlphaFoldDB" id="A0ABD0UY57"/>
<feature type="transmembrane region" description="Helical" evidence="1">
    <location>
        <begin position="90"/>
        <end position="108"/>
    </location>
</feature>
<proteinExistence type="predicted"/>
<evidence type="ECO:0000313" key="3">
    <source>
        <dbReference type="Proteomes" id="UP001552299"/>
    </source>
</evidence>
<dbReference type="EMBL" id="JANQDX010000012">
    <property type="protein sequence ID" value="KAL0915372.1"/>
    <property type="molecule type" value="Genomic_DNA"/>
</dbReference>
<keyword evidence="3" id="KW-1185">Reference proteome</keyword>
<evidence type="ECO:0000256" key="1">
    <source>
        <dbReference type="SAM" id="Phobius"/>
    </source>
</evidence>
<comment type="caution">
    <text evidence="2">The sequence shown here is derived from an EMBL/GenBank/DDBJ whole genome shotgun (WGS) entry which is preliminary data.</text>
</comment>
<keyword evidence="1" id="KW-1133">Transmembrane helix</keyword>
<protein>
    <submittedName>
        <fullName evidence="2">Uncharacterized protein</fullName>
    </submittedName>
</protein>
<keyword evidence="1" id="KW-0812">Transmembrane</keyword>
<keyword evidence="1" id="KW-0472">Membrane</keyword>
<organism evidence="2 3">
    <name type="scientific">Dendrobium thyrsiflorum</name>
    <name type="common">Pinecone-like raceme dendrobium</name>
    <name type="synonym">Orchid</name>
    <dbReference type="NCBI Taxonomy" id="117978"/>
    <lineage>
        <taxon>Eukaryota</taxon>
        <taxon>Viridiplantae</taxon>
        <taxon>Streptophyta</taxon>
        <taxon>Embryophyta</taxon>
        <taxon>Tracheophyta</taxon>
        <taxon>Spermatophyta</taxon>
        <taxon>Magnoliopsida</taxon>
        <taxon>Liliopsida</taxon>
        <taxon>Asparagales</taxon>
        <taxon>Orchidaceae</taxon>
        <taxon>Epidendroideae</taxon>
        <taxon>Malaxideae</taxon>
        <taxon>Dendrobiinae</taxon>
        <taxon>Dendrobium</taxon>
    </lineage>
</organism>
<sequence>MKFSILAPSCMVDPNVDHGFMEDSQGRTNILRSPFFDLNLNVDDSVEDYVDRIIFTLTQVVEEHLPTGPWLIMGRPPIPQSPATFPTTKILGSFFLVVISFLVWSIFLS</sequence>
<accession>A0ABD0UY57</accession>
<name>A0ABD0UY57_DENTH</name>
<reference evidence="2 3" key="1">
    <citation type="journal article" date="2024" name="Plant Biotechnol. J.">
        <title>Dendrobium thyrsiflorum genome and its molecular insights into genes involved in important horticultural traits.</title>
        <authorList>
            <person name="Chen B."/>
            <person name="Wang J.Y."/>
            <person name="Zheng P.J."/>
            <person name="Li K.L."/>
            <person name="Liang Y.M."/>
            <person name="Chen X.F."/>
            <person name="Zhang C."/>
            <person name="Zhao X."/>
            <person name="He X."/>
            <person name="Zhang G.Q."/>
            <person name="Liu Z.J."/>
            <person name="Xu Q."/>
        </authorList>
    </citation>
    <scope>NUCLEOTIDE SEQUENCE [LARGE SCALE GENOMIC DNA]</scope>
    <source>
        <strain evidence="2">GZMU011</strain>
    </source>
</reference>